<dbReference type="InterPro" id="IPR007372">
    <property type="entry name" value="Lipid/polyisoprenoid-bd_YceI"/>
</dbReference>
<dbReference type="OrthoDB" id="9811006at2"/>
<dbReference type="Pfam" id="PF04264">
    <property type="entry name" value="YceI"/>
    <property type="match status" value="1"/>
</dbReference>
<evidence type="ECO:0000313" key="2">
    <source>
        <dbReference type="EMBL" id="RKG93258.1"/>
    </source>
</evidence>
<evidence type="ECO:0000313" key="3">
    <source>
        <dbReference type="Proteomes" id="UP000268094"/>
    </source>
</evidence>
<dbReference type="Gene3D" id="2.40.128.110">
    <property type="entry name" value="Lipid/polyisoprenoid-binding, YceI-like"/>
    <property type="match status" value="1"/>
</dbReference>
<dbReference type="EMBL" id="RAVZ01000011">
    <property type="protein sequence ID" value="RKG93258.1"/>
    <property type="molecule type" value="Genomic_DNA"/>
</dbReference>
<dbReference type="AlphaFoldDB" id="A0A3A8JE14"/>
<sequence length="183" mass="19807">MAQTLWNIDTTHTGIHFSVRHMVVAKVRGSFQKFSGTLTLDEKDPTASSVSVSIETASIHSGVEQRDNHLRSPDFFDAAKFPAITFQSTKVEKASGDGLRVTGNLTIRDITREVVLEAEQLGVAKDPWGNTKAAFEAKTSIHRSDFGLTWNQALEAGGVLVGEKIEIALEVQAAKAQATEQAA</sequence>
<feature type="domain" description="Lipid/polyisoprenoid-binding YceI-like" evidence="1">
    <location>
        <begin position="5"/>
        <end position="174"/>
    </location>
</feature>
<dbReference type="InterPro" id="IPR036761">
    <property type="entry name" value="TTHA0802/YceI-like_sf"/>
</dbReference>
<name>A0A3A8JE14_9BACT</name>
<dbReference type="PANTHER" id="PTHR34406">
    <property type="entry name" value="PROTEIN YCEI"/>
    <property type="match status" value="1"/>
</dbReference>
<gene>
    <name evidence="2" type="ORF">D7V88_03190</name>
</gene>
<dbReference type="SMART" id="SM00867">
    <property type="entry name" value="YceI"/>
    <property type="match status" value="1"/>
</dbReference>
<dbReference type="RefSeq" id="WP_120539101.1">
    <property type="nucleotide sequence ID" value="NZ_RAVZ01000011.1"/>
</dbReference>
<keyword evidence="3" id="KW-1185">Reference proteome</keyword>
<dbReference type="Proteomes" id="UP000268094">
    <property type="component" value="Unassembled WGS sequence"/>
</dbReference>
<reference evidence="3" key="1">
    <citation type="submission" date="2018-09" db="EMBL/GenBank/DDBJ databases">
        <authorList>
            <person name="Livingstone P.G."/>
            <person name="Whitworth D.E."/>
        </authorList>
    </citation>
    <scope>NUCLEOTIDE SEQUENCE [LARGE SCALE GENOMIC DNA]</scope>
    <source>
        <strain evidence="3">CA054A</strain>
    </source>
</reference>
<comment type="caution">
    <text evidence="2">The sequence shown here is derived from an EMBL/GenBank/DDBJ whole genome shotgun (WGS) entry which is preliminary data.</text>
</comment>
<dbReference type="PANTHER" id="PTHR34406:SF1">
    <property type="entry name" value="PROTEIN YCEI"/>
    <property type="match status" value="1"/>
</dbReference>
<organism evidence="2 3">
    <name type="scientific">Corallococcus terminator</name>
    <dbReference type="NCBI Taxonomy" id="2316733"/>
    <lineage>
        <taxon>Bacteria</taxon>
        <taxon>Pseudomonadati</taxon>
        <taxon>Myxococcota</taxon>
        <taxon>Myxococcia</taxon>
        <taxon>Myxococcales</taxon>
        <taxon>Cystobacterineae</taxon>
        <taxon>Myxococcaceae</taxon>
        <taxon>Corallococcus</taxon>
    </lineage>
</organism>
<protein>
    <submittedName>
        <fullName evidence="2">Polyisoprenoid-binding protein</fullName>
    </submittedName>
</protein>
<evidence type="ECO:0000259" key="1">
    <source>
        <dbReference type="SMART" id="SM00867"/>
    </source>
</evidence>
<accession>A0A3A8JE14</accession>
<dbReference type="SUPFAM" id="SSF101874">
    <property type="entry name" value="YceI-like"/>
    <property type="match status" value="1"/>
</dbReference>
<proteinExistence type="predicted"/>